<evidence type="ECO:0000313" key="2">
    <source>
        <dbReference type="EMBL" id="ECU3788975.1"/>
    </source>
</evidence>
<protein>
    <submittedName>
        <fullName evidence="2">Inovirus Gp2 family protein</fullName>
    </submittedName>
</protein>
<reference evidence="2" key="1">
    <citation type="submission" date="2018-08" db="EMBL/GenBank/DDBJ databases">
        <authorList>
            <consortium name="GenomeTrakr network: Whole genome sequencing for foodborne pathogen traceback"/>
        </authorList>
    </citation>
    <scope>NUCLEOTIDE SEQUENCE [LARGE SCALE GENOMIC DNA]</scope>
    <source>
        <strain evidence="2">FSIS11812853</strain>
    </source>
</reference>
<feature type="domain" description="YagK/YfjJ C-terminal" evidence="1">
    <location>
        <begin position="30"/>
        <end position="211"/>
    </location>
</feature>
<comment type="caution">
    <text evidence="2">The sequence shown here is derived from an EMBL/GenBank/DDBJ whole genome shotgun (WGS) entry which is preliminary data.</text>
</comment>
<accession>A0A5I9S593</accession>
<gene>
    <name evidence="2" type="ORF">D0194_05230</name>
</gene>
<dbReference type="EMBL" id="AAKPTL010000007">
    <property type="protein sequence ID" value="ECU3788975.1"/>
    <property type="molecule type" value="Genomic_DNA"/>
</dbReference>
<dbReference type="AlphaFoldDB" id="A0A5I9S593"/>
<dbReference type="Proteomes" id="UP000839592">
    <property type="component" value="Unassembled WGS sequence"/>
</dbReference>
<evidence type="ECO:0000259" key="1">
    <source>
        <dbReference type="Pfam" id="PF11726"/>
    </source>
</evidence>
<sequence length="213" mass="24440">MLNNICLDMTHSPFNTHYTVRMISVIDNALAQYPRTTAIRIDLHLPEYRDIGDSILCMPNLDPGLMSRMMESLNEKVEVYCKRKSKQWGRTCSCKVRYIWVREIGNENKPHYHAVIFVNNDVFNSLGSYKENSTGLASLIHQAWLSALRIDQGLNTSGLVQIPKNPIYYLDKGNSNGMFQDTYNKLTFRLSYMAKESTKSYSANTRSFGCSQK</sequence>
<organism evidence="2">
    <name type="scientific">Salmonella enterica subsp. enterica serovar Meleagridis</name>
    <dbReference type="NCBI Taxonomy" id="486999"/>
    <lineage>
        <taxon>Bacteria</taxon>
        <taxon>Pseudomonadati</taxon>
        <taxon>Pseudomonadota</taxon>
        <taxon>Gammaproteobacteria</taxon>
        <taxon>Enterobacterales</taxon>
        <taxon>Enterobacteriaceae</taxon>
        <taxon>Salmonella</taxon>
    </lineage>
</organism>
<dbReference type="RefSeq" id="WP_023216826.1">
    <property type="nucleotide sequence ID" value="NZ_JAXOUP010000004.1"/>
</dbReference>
<dbReference type="Pfam" id="PF11726">
    <property type="entry name" value="YagK_YfjJ_C"/>
    <property type="match status" value="1"/>
</dbReference>
<name>A0A5I9S593_SALET</name>
<dbReference type="InterPro" id="IPR057271">
    <property type="entry name" value="YagK_YfjJ_C"/>
</dbReference>
<proteinExistence type="predicted"/>